<dbReference type="RefSeq" id="XP_043168603.1">
    <property type="nucleotide sequence ID" value="XM_043312668.1"/>
</dbReference>
<evidence type="ECO:0000256" key="4">
    <source>
        <dbReference type="SAM" id="MobiDB-lite"/>
    </source>
</evidence>
<feature type="domain" description="BZIP" evidence="5">
    <location>
        <begin position="38"/>
        <end position="96"/>
    </location>
</feature>
<protein>
    <recommendedName>
        <fullName evidence="5">BZIP domain-containing protein</fullName>
    </recommendedName>
</protein>
<comment type="subcellular location">
    <subcellularLocation>
        <location evidence="1">Nucleus</location>
    </subcellularLocation>
</comment>
<dbReference type="PANTHER" id="PTHR40621:SF8">
    <property type="entry name" value="AP-1-LIKE TRANSCRIPTION FACTOR YAP3"/>
    <property type="match status" value="1"/>
</dbReference>
<reference evidence="6" key="1">
    <citation type="submission" date="2021-05" db="EMBL/GenBank/DDBJ databases">
        <authorList>
            <person name="Stam R."/>
        </authorList>
    </citation>
    <scope>NUCLEOTIDE SEQUENCE</scope>
    <source>
        <strain evidence="6">CS162</strain>
    </source>
</reference>
<evidence type="ECO:0000259" key="5">
    <source>
        <dbReference type="PROSITE" id="PS50217"/>
    </source>
</evidence>
<dbReference type="GO" id="GO:0000976">
    <property type="term" value="F:transcription cis-regulatory region binding"/>
    <property type="evidence" value="ECO:0007669"/>
    <property type="project" value="InterPro"/>
</dbReference>
<dbReference type="PROSITE" id="PS00036">
    <property type="entry name" value="BZIP_BASIC"/>
    <property type="match status" value="1"/>
</dbReference>
<organism evidence="6 7">
    <name type="scientific">Alternaria atra</name>
    <dbReference type="NCBI Taxonomy" id="119953"/>
    <lineage>
        <taxon>Eukaryota</taxon>
        <taxon>Fungi</taxon>
        <taxon>Dikarya</taxon>
        <taxon>Ascomycota</taxon>
        <taxon>Pezizomycotina</taxon>
        <taxon>Dothideomycetes</taxon>
        <taxon>Pleosporomycetidae</taxon>
        <taxon>Pleosporales</taxon>
        <taxon>Pleosporineae</taxon>
        <taxon>Pleosporaceae</taxon>
        <taxon>Alternaria</taxon>
        <taxon>Alternaria sect. Ulocladioides</taxon>
    </lineage>
</organism>
<dbReference type="GO" id="GO:0001228">
    <property type="term" value="F:DNA-binding transcription activator activity, RNA polymerase II-specific"/>
    <property type="evidence" value="ECO:0007669"/>
    <property type="project" value="TreeGrafter"/>
</dbReference>
<dbReference type="Pfam" id="PF00170">
    <property type="entry name" value="bZIP_1"/>
    <property type="match status" value="1"/>
</dbReference>
<dbReference type="InterPro" id="IPR004827">
    <property type="entry name" value="bZIP"/>
</dbReference>
<keyword evidence="2" id="KW-0539">Nucleus</keyword>
<feature type="coiled-coil region" evidence="3">
    <location>
        <begin position="51"/>
        <end position="99"/>
    </location>
</feature>
<dbReference type="Gene3D" id="1.10.238.100">
    <property type="entry name" value="YAP1 redox domain. Chain B"/>
    <property type="match status" value="1"/>
</dbReference>
<accession>A0A8J2I651</accession>
<dbReference type="SMART" id="SM00338">
    <property type="entry name" value="BRLZ"/>
    <property type="match status" value="1"/>
</dbReference>
<evidence type="ECO:0000256" key="3">
    <source>
        <dbReference type="SAM" id="Coils"/>
    </source>
</evidence>
<dbReference type="PANTHER" id="PTHR40621">
    <property type="entry name" value="TRANSCRIPTION FACTOR KAPC-RELATED"/>
    <property type="match status" value="1"/>
</dbReference>
<evidence type="ECO:0000256" key="1">
    <source>
        <dbReference type="ARBA" id="ARBA00004123"/>
    </source>
</evidence>
<dbReference type="EMBL" id="CAJRGZ010000018">
    <property type="protein sequence ID" value="CAG5158235.1"/>
    <property type="molecule type" value="Genomic_DNA"/>
</dbReference>
<evidence type="ECO:0000313" key="6">
    <source>
        <dbReference type="EMBL" id="CAG5158235.1"/>
    </source>
</evidence>
<dbReference type="AlphaFoldDB" id="A0A8J2I651"/>
<evidence type="ECO:0000313" key="7">
    <source>
        <dbReference type="Proteomes" id="UP000676310"/>
    </source>
</evidence>
<comment type="caution">
    <text evidence="6">The sequence shown here is derived from an EMBL/GenBank/DDBJ whole genome shotgun (WGS) entry which is preliminary data.</text>
</comment>
<dbReference type="InterPro" id="IPR050936">
    <property type="entry name" value="AP-1-like"/>
</dbReference>
<feature type="region of interest" description="Disordered" evidence="4">
    <location>
        <begin position="1"/>
        <end position="50"/>
    </location>
</feature>
<dbReference type="CDD" id="cd14688">
    <property type="entry name" value="bZIP_YAP"/>
    <property type="match status" value="1"/>
</dbReference>
<keyword evidence="7" id="KW-1185">Reference proteome</keyword>
<proteinExistence type="predicted"/>
<dbReference type="Proteomes" id="UP000676310">
    <property type="component" value="Unassembled WGS sequence"/>
</dbReference>
<dbReference type="GO" id="GO:0090575">
    <property type="term" value="C:RNA polymerase II transcription regulator complex"/>
    <property type="evidence" value="ECO:0007669"/>
    <property type="project" value="TreeGrafter"/>
</dbReference>
<name>A0A8J2I651_9PLEO</name>
<dbReference type="OrthoDB" id="4940293at2759"/>
<dbReference type="GeneID" id="67016787"/>
<dbReference type="SUPFAM" id="SSF57959">
    <property type="entry name" value="Leucine zipper domain"/>
    <property type="match status" value="1"/>
</dbReference>
<keyword evidence="3" id="KW-0175">Coiled coil</keyword>
<sequence>MPVASEDSGLGGDFDQRRASRTSSSSKDKQSLMCAQNRRKAQNRAAQRAFRERKERYVKDLESKLSALESSTNSLQSDVERLKLALQCVRTENEILRATTGQSLTTSQPVSVSYSAPDAHLQDNDAKEDACNVQGSRNGSMINAAGKDNAASRRKTKGREIPVAQAWDFIQSHPFVKQGLVDIAIVCERLRWAATCDGHGLVFEESLIWQAVEESRRIGGDGLI</sequence>
<dbReference type="PROSITE" id="PS50217">
    <property type="entry name" value="BZIP"/>
    <property type="match status" value="1"/>
</dbReference>
<dbReference type="Gene3D" id="1.20.5.170">
    <property type="match status" value="1"/>
</dbReference>
<gene>
    <name evidence="6" type="ORF">ALTATR162_LOCUS5051</name>
</gene>
<evidence type="ECO:0000256" key="2">
    <source>
        <dbReference type="ARBA" id="ARBA00023242"/>
    </source>
</evidence>
<dbReference type="InterPro" id="IPR046347">
    <property type="entry name" value="bZIP_sf"/>
</dbReference>